<keyword evidence="2" id="KW-0175">Coiled coil</keyword>
<comment type="caution">
    <text evidence="3">The sequence shown here is derived from an EMBL/GenBank/DDBJ whole genome shotgun (WGS) entry which is preliminary data.</text>
</comment>
<dbReference type="PANTHER" id="PTHR31126:SF1">
    <property type="entry name" value="TYROSINE SPECIFIC PROTEIN PHOSPHATASES DOMAIN-CONTAINING PROTEIN"/>
    <property type="match status" value="1"/>
</dbReference>
<proteinExistence type="inferred from homology"/>
<protein>
    <submittedName>
        <fullName evidence="3">Protein-tyrosine phosphatase</fullName>
        <ecNumber evidence="3">3.1.3.48</ecNumber>
    </submittedName>
</protein>
<gene>
    <name evidence="3" type="ORF">J2Z43_000187</name>
</gene>
<evidence type="ECO:0000256" key="2">
    <source>
        <dbReference type="SAM" id="Coils"/>
    </source>
</evidence>
<dbReference type="InterPro" id="IPR029021">
    <property type="entry name" value="Prot-tyrosine_phosphatase-like"/>
</dbReference>
<dbReference type="InterPro" id="IPR026893">
    <property type="entry name" value="Tyr/Ser_Pase_IphP-type"/>
</dbReference>
<keyword evidence="3" id="KW-0378">Hydrolase</keyword>
<dbReference type="Pfam" id="PF13350">
    <property type="entry name" value="Y_phosphatase3"/>
    <property type="match status" value="1"/>
</dbReference>
<evidence type="ECO:0000313" key="4">
    <source>
        <dbReference type="Proteomes" id="UP000767291"/>
    </source>
</evidence>
<dbReference type="SUPFAM" id="SSF52799">
    <property type="entry name" value="(Phosphotyrosine protein) phosphatases II"/>
    <property type="match status" value="1"/>
</dbReference>
<dbReference type="Gene3D" id="3.90.190.10">
    <property type="entry name" value="Protein tyrosine phosphatase superfamily"/>
    <property type="match status" value="1"/>
</dbReference>
<dbReference type="GO" id="GO:0004725">
    <property type="term" value="F:protein tyrosine phosphatase activity"/>
    <property type="evidence" value="ECO:0007669"/>
    <property type="project" value="UniProtKB-EC"/>
</dbReference>
<dbReference type="Proteomes" id="UP000767291">
    <property type="component" value="Unassembled WGS sequence"/>
</dbReference>
<dbReference type="EMBL" id="JAGGJX010000001">
    <property type="protein sequence ID" value="MBP1853797.1"/>
    <property type="molecule type" value="Genomic_DNA"/>
</dbReference>
<keyword evidence="4" id="KW-1185">Reference proteome</keyword>
<accession>A0ABS4E769</accession>
<comment type="similarity">
    <text evidence="1">Belongs to the protein-tyrosine phosphatase family.</text>
</comment>
<dbReference type="PANTHER" id="PTHR31126">
    <property type="entry name" value="TYROSINE-PROTEIN PHOSPHATASE"/>
    <property type="match status" value="1"/>
</dbReference>
<dbReference type="RefSeq" id="WP_209455433.1">
    <property type="nucleotide sequence ID" value="NZ_BAAACS010000017.1"/>
</dbReference>
<reference evidence="3 4" key="1">
    <citation type="submission" date="2021-03" db="EMBL/GenBank/DDBJ databases">
        <title>Genomic Encyclopedia of Type Strains, Phase IV (KMG-IV): sequencing the most valuable type-strain genomes for metagenomic binning, comparative biology and taxonomic classification.</title>
        <authorList>
            <person name="Goeker M."/>
        </authorList>
    </citation>
    <scope>NUCLEOTIDE SEQUENCE [LARGE SCALE GENOMIC DNA]</scope>
    <source>
        <strain evidence="3 4">DSM 1289</strain>
    </source>
</reference>
<dbReference type="EC" id="3.1.3.48" evidence="3"/>
<evidence type="ECO:0000256" key="1">
    <source>
        <dbReference type="ARBA" id="ARBA00009580"/>
    </source>
</evidence>
<evidence type="ECO:0000313" key="3">
    <source>
        <dbReference type="EMBL" id="MBP1853797.1"/>
    </source>
</evidence>
<organism evidence="3 4">
    <name type="scientific">Metaclostridioides mangenotii</name>
    <dbReference type="NCBI Taxonomy" id="1540"/>
    <lineage>
        <taxon>Bacteria</taxon>
        <taxon>Bacillati</taxon>
        <taxon>Bacillota</taxon>
        <taxon>Clostridia</taxon>
        <taxon>Peptostreptococcales</taxon>
        <taxon>Peptostreptococcaceae</taxon>
        <taxon>Metaclostridioides</taxon>
    </lineage>
</organism>
<feature type="coiled-coil region" evidence="2">
    <location>
        <begin position="165"/>
        <end position="192"/>
    </location>
</feature>
<name>A0ABS4E769_9FIRM</name>
<sequence length="246" mass="28359">MKNFRDLGGIASQDGRVVKKGYFYRSANLENLSKEDVDTLKKLNIKCIFDYRSDNEANNHPSTEIEGIKNIQVPAMNLQKFSGVKFGSIEDMIDNMFEKSGAFNMLKENYHELPINNPSYRRLLELVRDPDMLPLLNHCTAGKDRTGVGSAIILMILGVSRENIIKDYLKSNDFAENEINNLIEQKPEFKKVDREKLNHIFGVNLDYINAAFDRIDDEYKTVEDYLNGEFGLDLDELNNLRNMYLE</sequence>